<dbReference type="GO" id="GO:0009927">
    <property type="term" value="F:histidine phosphotransfer kinase activity"/>
    <property type="evidence" value="ECO:0007669"/>
    <property type="project" value="TreeGrafter"/>
</dbReference>
<dbReference type="InterPro" id="IPR003661">
    <property type="entry name" value="HisK_dim/P_dom"/>
</dbReference>
<evidence type="ECO:0000256" key="4">
    <source>
        <dbReference type="ARBA" id="ARBA00022777"/>
    </source>
</evidence>
<dbReference type="EMBL" id="LJCR01003090">
    <property type="protein sequence ID" value="KPV47938.1"/>
    <property type="molecule type" value="Genomic_DNA"/>
</dbReference>
<dbReference type="InterPro" id="IPR005467">
    <property type="entry name" value="His_kinase_dom"/>
</dbReference>
<dbReference type="EC" id="2.7.13.3" evidence="2"/>
<feature type="coiled-coil region" evidence="5">
    <location>
        <begin position="87"/>
        <end position="121"/>
    </location>
</feature>
<evidence type="ECO:0000259" key="6">
    <source>
        <dbReference type="PROSITE" id="PS50109"/>
    </source>
</evidence>
<dbReference type="CDD" id="cd00082">
    <property type="entry name" value="HisKA"/>
    <property type="match status" value="1"/>
</dbReference>
<feature type="domain" description="Histidine kinase" evidence="6">
    <location>
        <begin position="121"/>
        <end position="240"/>
    </location>
</feature>
<dbReference type="InterPro" id="IPR036890">
    <property type="entry name" value="HATPase_C_sf"/>
</dbReference>
<evidence type="ECO:0000256" key="3">
    <source>
        <dbReference type="ARBA" id="ARBA00022679"/>
    </source>
</evidence>
<evidence type="ECO:0000256" key="1">
    <source>
        <dbReference type="ARBA" id="ARBA00000085"/>
    </source>
</evidence>
<keyword evidence="3" id="KW-0808">Transferase</keyword>
<proteinExistence type="predicted"/>
<dbReference type="PROSITE" id="PS50109">
    <property type="entry name" value="HIS_KIN"/>
    <property type="match status" value="1"/>
</dbReference>
<dbReference type="Gene3D" id="1.10.287.130">
    <property type="match status" value="1"/>
</dbReference>
<comment type="caution">
    <text evidence="7">The sequence shown here is derived from an EMBL/GenBank/DDBJ whole genome shotgun (WGS) entry which is preliminary data.</text>
</comment>
<comment type="catalytic activity">
    <reaction evidence="1">
        <text>ATP + protein L-histidine = ADP + protein N-phospho-L-histidine.</text>
        <dbReference type="EC" id="2.7.13.3"/>
    </reaction>
</comment>
<dbReference type="SUPFAM" id="SSF47384">
    <property type="entry name" value="Homodimeric domain of signal transducing histidine kinase"/>
    <property type="match status" value="1"/>
</dbReference>
<gene>
    <name evidence="7" type="ORF">SE17_40770</name>
</gene>
<dbReference type="GO" id="GO:0005886">
    <property type="term" value="C:plasma membrane"/>
    <property type="evidence" value="ECO:0007669"/>
    <property type="project" value="TreeGrafter"/>
</dbReference>
<dbReference type="Gene3D" id="3.30.565.10">
    <property type="entry name" value="Histidine kinase-like ATPase, C-terminal domain"/>
    <property type="match status" value="1"/>
</dbReference>
<sequence>MFYTATYIEPETHSLAASLGVSYLLTKPAEPQVILDTIRAALDLPIETLAPPPPEQFEQEHQRLLLHKLSQKVDELEAFNAGLATINAELEERIAARTAELAEANQRLRDLNAVKDNLLAITSHDLRSPLGAIQNMAELLLDDETLNDDNRRLVTSMAGSASRLIAMVSTMLDLSKLEAGKVQLEPIELRASAVTHQVLDSLLPSAKAKHIDLLLEVLPKEPTICADWVKLAQILSNLLS</sequence>
<dbReference type="AlphaFoldDB" id="A0A0P9DD92"/>
<dbReference type="SUPFAM" id="SSF55874">
    <property type="entry name" value="ATPase domain of HSP90 chaperone/DNA topoisomerase II/histidine kinase"/>
    <property type="match status" value="1"/>
</dbReference>
<dbReference type="PANTHER" id="PTHR43047:SF72">
    <property type="entry name" value="OSMOSENSING HISTIDINE PROTEIN KINASE SLN1"/>
    <property type="match status" value="1"/>
</dbReference>
<dbReference type="Pfam" id="PF00512">
    <property type="entry name" value="HisKA"/>
    <property type="match status" value="1"/>
</dbReference>
<evidence type="ECO:0000313" key="7">
    <source>
        <dbReference type="EMBL" id="KPV47938.1"/>
    </source>
</evidence>
<evidence type="ECO:0000313" key="8">
    <source>
        <dbReference type="Proteomes" id="UP000050509"/>
    </source>
</evidence>
<keyword evidence="5" id="KW-0175">Coiled coil</keyword>
<dbReference type="InterPro" id="IPR036097">
    <property type="entry name" value="HisK_dim/P_sf"/>
</dbReference>
<evidence type="ECO:0000256" key="2">
    <source>
        <dbReference type="ARBA" id="ARBA00012438"/>
    </source>
</evidence>
<name>A0A0P9DD92_9CHLR</name>
<accession>A0A0P9DD92</accession>
<reference evidence="7 8" key="1">
    <citation type="submission" date="2015-09" db="EMBL/GenBank/DDBJ databases">
        <title>Draft genome sequence of Kouleothrix aurantiaca JCM 19913.</title>
        <authorList>
            <person name="Hemp J."/>
        </authorList>
    </citation>
    <scope>NUCLEOTIDE SEQUENCE [LARGE SCALE GENOMIC DNA]</scope>
    <source>
        <strain evidence="7 8">COM-B</strain>
    </source>
</reference>
<protein>
    <recommendedName>
        <fullName evidence="2">histidine kinase</fullName>
        <ecNumber evidence="2">2.7.13.3</ecNumber>
    </recommendedName>
</protein>
<feature type="non-terminal residue" evidence="7">
    <location>
        <position position="240"/>
    </location>
</feature>
<organism evidence="7 8">
    <name type="scientific">Kouleothrix aurantiaca</name>
    <dbReference type="NCBI Taxonomy" id="186479"/>
    <lineage>
        <taxon>Bacteria</taxon>
        <taxon>Bacillati</taxon>
        <taxon>Chloroflexota</taxon>
        <taxon>Chloroflexia</taxon>
        <taxon>Chloroflexales</taxon>
        <taxon>Roseiflexineae</taxon>
        <taxon>Roseiflexaceae</taxon>
        <taxon>Kouleothrix</taxon>
    </lineage>
</organism>
<dbReference type="PANTHER" id="PTHR43047">
    <property type="entry name" value="TWO-COMPONENT HISTIDINE PROTEIN KINASE"/>
    <property type="match status" value="1"/>
</dbReference>
<keyword evidence="8" id="KW-1185">Reference proteome</keyword>
<dbReference type="SMART" id="SM00388">
    <property type="entry name" value="HisKA"/>
    <property type="match status" value="1"/>
</dbReference>
<dbReference type="Proteomes" id="UP000050509">
    <property type="component" value="Unassembled WGS sequence"/>
</dbReference>
<evidence type="ECO:0000256" key="5">
    <source>
        <dbReference type="SAM" id="Coils"/>
    </source>
</evidence>
<keyword evidence="4" id="KW-0418">Kinase</keyword>
<dbReference type="GO" id="GO:0000155">
    <property type="term" value="F:phosphorelay sensor kinase activity"/>
    <property type="evidence" value="ECO:0007669"/>
    <property type="project" value="InterPro"/>
</dbReference>